<gene>
    <name evidence="2" type="ORF">A9404_06440</name>
</gene>
<sequence length="426" mass="45862">MTTAPQDIFLGEPTWLATPQSSLQINSVAVSPDGQLTVGGSSSEFGTGQFCFYGYDATGAEVWRVPVSGPDATQGVFWVAISDDKRFAACGGETGETAGFLYIVDATDGRILFQDNQLPSRVNQLTFSHDGNLLLADFEHELRLYQYFEHELQSCQYTVGCSDLALSAWSQSDSIGLPTDFSSYSGVLAASGDRVWVGAINYNTQPYTGLVQQIEVTDGKFGAVATYDQAQGVMRVVATENGVYAAASLHDGSCAFFQAVQPTTAFVYKPDLASLDIAYAIAITETPAKQLVIVVGANQSPIGDKKGDTGVLYRVDVVQTQSEIANFPVWAPQPGWTHSLLYGVNPGVSLDRDATLVTATDGEPDEEGGGINQDESPGNFYLLDARSGQQLWQYDTRLMNWPMALTPDGRTAVGGSDDGSIYYWKL</sequence>
<dbReference type="AlphaFoldDB" id="A0A191ZGT5"/>
<dbReference type="KEGG" id="haz:A9404_06440"/>
<evidence type="ECO:0008006" key="4">
    <source>
        <dbReference type="Google" id="ProtNLM"/>
    </source>
</evidence>
<organism evidence="2 3">
    <name type="scientific">Halothiobacillus diazotrophicus</name>
    <dbReference type="NCBI Taxonomy" id="1860122"/>
    <lineage>
        <taxon>Bacteria</taxon>
        <taxon>Pseudomonadati</taxon>
        <taxon>Pseudomonadota</taxon>
        <taxon>Gammaproteobacteria</taxon>
        <taxon>Chromatiales</taxon>
        <taxon>Halothiobacillaceae</taxon>
        <taxon>Halothiobacillus</taxon>
    </lineage>
</organism>
<accession>A0A191ZGT5</accession>
<reference evidence="2 3" key="1">
    <citation type="submission" date="2016-06" db="EMBL/GenBank/DDBJ databases">
        <title>Insight into the functional genes involving in sulfur oxidation in Pearl River water.</title>
        <authorList>
            <person name="Luo J."/>
            <person name="Tan X."/>
            <person name="Lin W."/>
        </authorList>
    </citation>
    <scope>NUCLEOTIDE SEQUENCE [LARGE SCALE GENOMIC DNA]</scope>
    <source>
        <strain evidence="2 3">LS2</strain>
    </source>
</reference>
<name>A0A191ZGT5_9GAMM</name>
<keyword evidence="1" id="KW-0853">WD repeat</keyword>
<dbReference type="InterPro" id="IPR011047">
    <property type="entry name" value="Quinoprotein_ADH-like_sf"/>
</dbReference>
<dbReference type="STRING" id="1860122.A9404_06440"/>
<dbReference type="InterPro" id="IPR001680">
    <property type="entry name" value="WD40_rpt"/>
</dbReference>
<proteinExistence type="predicted"/>
<protein>
    <recommendedName>
        <fullName evidence="4">Pyrrolo-quinoline quinone</fullName>
    </recommendedName>
</protein>
<dbReference type="SUPFAM" id="SSF50998">
    <property type="entry name" value="Quinoprotein alcohol dehydrogenase-like"/>
    <property type="match status" value="1"/>
</dbReference>
<feature type="repeat" description="WD" evidence="1">
    <location>
        <begin position="403"/>
        <end position="426"/>
    </location>
</feature>
<dbReference type="InterPro" id="IPR015943">
    <property type="entry name" value="WD40/YVTN_repeat-like_dom_sf"/>
</dbReference>
<keyword evidence="3" id="KW-1185">Reference proteome</keyword>
<dbReference type="PROSITE" id="PS50082">
    <property type="entry name" value="WD_REPEATS_2"/>
    <property type="match status" value="1"/>
</dbReference>
<evidence type="ECO:0000313" key="2">
    <source>
        <dbReference type="EMBL" id="ANJ67068.1"/>
    </source>
</evidence>
<dbReference type="EMBL" id="CP016027">
    <property type="protein sequence ID" value="ANJ67068.1"/>
    <property type="molecule type" value="Genomic_DNA"/>
</dbReference>
<dbReference type="Proteomes" id="UP000078596">
    <property type="component" value="Chromosome"/>
</dbReference>
<evidence type="ECO:0000313" key="3">
    <source>
        <dbReference type="Proteomes" id="UP000078596"/>
    </source>
</evidence>
<evidence type="ECO:0000256" key="1">
    <source>
        <dbReference type="PROSITE-ProRule" id="PRU00221"/>
    </source>
</evidence>
<dbReference type="Gene3D" id="2.130.10.10">
    <property type="entry name" value="YVTN repeat-like/Quinoprotein amine dehydrogenase"/>
    <property type="match status" value="2"/>
</dbReference>